<dbReference type="Proteomes" id="UP000662904">
    <property type="component" value="Chromosome"/>
</dbReference>
<reference evidence="1" key="1">
    <citation type="submission" date="2020-07" db="EMBL/GenBank/DDBJ databases">
        <title>Koleobacter methoxysyntrophicus gen. nov., sp. nov., a novel anaerobic bacterium isolated from deep subsurface oil field and proposal of Koleobacterales ord. nov. in the phylum Firmicutes.</title>
        <authorList>
            <person name="Sakamoto S."/>
            <person name="Tamaki H."/>
        </authorList>
    </citation>
    <scope>NUCLEOTIDE SEQUENCE</scope>
    <source>
        <strain evidence="1">NRmbB1</strain>
    </source>
</reference>
<evidence type="ECO:0000313" key="2">
    <source>
        <dbReference type="Proteomes" id="UP000662904"/>
    </source>
</evidence>
<keyword evidence="2" id="KW-1185">Reference proteome</keyword>
<dbReference type="EMBL" id="CP059066">
    <property type="protein sequence ID" value="QSQ08243.1"/>
    <property type="molecule type" value="Genomic_DNA"/>
</dbReference>
<accession>A0A8A0RJ51</accession>
<name>A0A8A0RJ51_9FIRM</name>
<protein>
    <submittedName>
        <fullName evidence="1">Uncharacterized protein</fullName>
    </submittedName>
</protein>
<evidence type="ECO:0000313" key="1">
    <source>
        <dbReference type="EMBL" id="QSQ08243.1"/>
    </source>
</evidence>
<organism evidence="1 2">
    <name type="scientific">Koleobacter methoxysyntrophicus</name>
    <dbReference type="NCBI Taxonomy" id="2751313"/>
    <lineage>
        <taxon>Bacteria</taxon>
        <taxon>Bacillati</taxon>
        <taxon>Bacillota</taxon>
        <taxon>Clostridia</taxon>
        <taxon>Koleobacterales</taxon>
        <taxon>Koleobacteraceae</taxon>
        <taxon>Koleobacter</taxon>
    </lineage>
</organism>
<dbReference type="KEGG" id="kme:H0A61_00563"/>
<proteinExistence type="predicted"/>
<dbReference type="AlphaFoldDB" id="A0A8A0RJ51"/>
<dbReference type="RefSeq" id="WP_206708469.1">
    <property type="nucleotide sequence ID" value="NZ_CP059066.1"/>
</dbReference>
<sequence length="96" mass="11240">MLSFADFSSKIIFDLNKTFPKARLQGKYVVVESDPNSVSIPISSIYREYQETKDYVKTLASYIRIINDILSQYKFKIDYNNVYPLLKSNKKKTRIS</sequence>
<gene>
    <name evidence="1" type="ORF">H0A61_00563</name>
</gene>